<evidence type="ECO:0000313" key="2">
    <source>
        <dbReference type="EMBL" id="WWA47212.1"/>
    </source>
</evidence>
<name>A0ABZ2D2G3_9SPHN</name>
<keyword evidence="3" id="KW-1185">Reference proteome</keyword>
<proteinExistence type="predicted"/>
<feature type="compositionally biased region" description="Basic and acidic residues" evidence="1">
    <location>
        <begin position="10"/>
        <end position="30"/>
    </location>
</feature>
<sequence>MEYEIADDPQGERDRCEADRTGGLREDHLLRGHRQAAAQANRILAPKDLATTSSRTA</sequence>
<protein>
    <submittedName>
        <fullName evidence="2">Uncharacterized protein</fullName>
    </submittedName>
</protein>
<accession>A0ABZ2D2G3</accession>
<organism evidence="2 3">
    <name type="scientific">Pelagerythrobacter marensis</name>
    <dbReference type="NCBI Taxonomy" id="543877"/>
    <lineage>
        <taxon>Bacteria</taxon>
        <taxon>Pseudomonadati</taxon>
        <taxon>Pseudomonadota</taxon>
        <taxon>Alphaproteobacteria</taxon>
        <taxon>Sphingomonadales</taxon>
        <taxon>Erythrobacteraceae</taxon>
        <taxon>Pelagerythrobacter</taxon>
    </lineage>
</organism>
<gene>
    <name evidence="2" type="ORF">V5F89_13250</name>
</gene>
<dbReference type="EMBL" id="CP144918">
    <property type="protein sequence ID" value="WWA47212.1"/>
    <property type="molecule type" value="Genomic_DNA"/>
</dbReference>
<reference evidence="2 3" key="1">
    <citation type="submission" date="2024-02" db="EMBL/GenBank/DDBJ databases">
        <title>The whole genome sequence of five bacterial samples isolated from Abu Dhabi Sabkha-shore region.</title>
        <authorList>
            <person name="Sudalaimuthuasari N."/>
            <person name="Sarfraz B."/>
            <person name="Tuyisabe J.D."/>
            <person name="Mugisha Ntwali L.D.M."/>
            <person name="Ali A.I.A.A."/>
            <person name="Almansoori S.Z.A."/>
            <person name="Alajami H.S.A."/>
            <person name="Almeqbaali A.A.S."/>
            <person name="Kundu B."/>
            <person name="Saeed E.E."/>
            <person name="Sukumarinath V."/>
            <person name="Mishra A.K."/>
            <person name="Hazzouri K.M."/>
            <person name="Almaskari R."/>
            <person name="Sharma A.K."/>
            <person name="Amiri K.M.A."/>
        </authorList>
    </citation>
    <scope>NUCLEOTIDE SEQUENCE [LARGE SCALE GENOMIC DNA]</scope>
    <source>
        <strain evidence="3">kcgeb_sd</strain>
    </source>
</reference>
<dbReference type="RefSeq" id="WP_338446103.1">
    <property type="nucleotide sequence ID" value="NZ_CP144918.1"/>
</dbReference>
<feature type="region of interest" description="Disordered" evidence="1">
    <location>
        <begin position="1"/>
        <end position="57"/>
    </location>
</feature>
<dbReference type="Proteomes" id="UP001335183">
    <property type="component" value="Chromosome"/>
</dbReference>
<evidence type="ECO:0000256" key="1">
    <source>
        <dbReference type="SAM" id="MobiDB-lite"/>
    </source>
</evidence>
<evidence type="ECO:0000313" key="3">
    <source>
        <dbReference type="Proteomes" id="UP001335183"/>
    </source>
</evidence>